<feature type="active site" description="Proton acceptor" evidence="9">
    <location>
        <position position="221"/>
    </location>
</feature>
<dbReference type="SUPFAM" id="SSF54506">
    <property type="entry name" value="Diaminopimelate epimerase-like"/>
    <property type="match status" value="2"/>
</dbReference>
<feature type="binding site" evidence="9">
    <location>
        <begin position="212"/>
        <end position="213"/>
    </location>
    <ligand>
        <name>substrate</name>
    </ligand>
</feature>
<feature type="binding site" evidence="9">
    <location>
        <position position="11"/>
    </location>
    <ligand>
        <name>substrate</name>
    </ligand>
</feature>
<dbReference type="PANTHER" id="PTHR31689:SF0">
    <property type="entry name" value="DIAMINOPIMELATE EPIMERASE"/>
    <property type="match status" value="1"/>
</dbReference>
<comment type="caution">
    <text evidence="9">Lacks conserved residue(s) required for the propagation of feature annotation.</text>
</comment>
<evidence type="ECO:0000256" key="7">
    <source>
        <dbReference type="ARBA" id="ARBA00023235"/>
    </source>
</evidence>
<evidence type="ECO:0000256" key="10">
    <source>
        <dbReference type="PROSITE-ProRule" id="PRU10125"/>
    </source>
</evidence>
<feature type="active site" description="Proton donor" evidence="9">
    <location>
        <position position="71"/>
    </location>
</feature>
<dbReference type="Proteomes" id="UP000095553">
    <property type="component" value="Unassembled WGS sequence"/>
</dbReference>
<evidence type="ECO:0000256" key="2">
    <source>
        <dbReference type="ARBA" id="ARBA00010219"/>
    </source>
</evidence>
<dbReference type="AlphaFoldDB" id="A0A173RNG4"/>
<feature type="site" description="Could be important to modulate the pK values of the two catalytic cysteine residues" evidence="9">
    <location>
        <position position="163"/>
    </location>
</feature>
<evidence type="ECO:0000313" key="12">
    <source>
        <dbReference type="EMBL" id="CUM82796.1"/>
    </source>
</evidence>
<name>A0A173RNG4_ANAHA</name>
<protein>
    <recommendedName>
        <fullName evidence="3 9">Diaminopimelate epimerase</fullName>
        <shortName evidence="9">DAP epimerase</shortName>
        <ecNumber evidence="3 9">5.1.1.7</ecNumber>
    </recommendedName>
    <alternativeName>
        <fullName evidence="9">PLP-independent amino acid racemase</fullName>
    </alternativeName>
</protein>
<dbReference type="EMBL" id="CYXY01000004">
    <property type="protein sequence ID" value="CUM82796.1"/>
    <property type="molecule type" value="Genomic_DNA"/>
</dbReference>
<evidence type="ECO:0000256" key="5">
    <source>
        <dbReference type="ARBA" id="ARBA00022605"/>
    </source>
</evidence>
<evidence type="ECO:0000313" key="13">
    <source>
        <dbReference type="Proteomes" id="UP000095553"/>
    </source>
</evidence>
<comment type="function">
    <text evidence="9">Catalyzes the stereoinversion of LL-2,6-diaminopimelate (L,L-DAP) to meso-diaminopimelate (meso-DAP), a precursor of L-lysine and an essential component of the bacterial peptidoglycan.</text>
</comment>
<dbReference type="EMBL" id="CYXT01000003">
    <property type="protein sequence ID" value="CUM79594.1"/>
    <property type="molecule type" value="Genomic_DNA"/>
</dbReference>
<keyword evidence="6 9" id="KW-0457">Lysine biosynthesis</keyword>
<feature type="binding site" evidence="9">
    <location>
        <position position="161"/>
    </location>
    <ligand>
        <name>substrate</name>
    </ligand>
</feature>
<dbReference type="InterPro" id="IPR001653">
    <property type="entry name" value="DAP_epimerase_DapF"/>
</dbReference>
<dbReference type="GO" id="GO:0008837">
    <property type="term" value="F:diaminopimelate epimerase activity"/>
    <property type="evidence" value="ECO:0007669"/>
    <property type="project" value="UniProtKB-UniRule"/>
</dbReference>
<feature type="binding site" evidence="9">
    <location>
        <begin position="222"/>
        <end position="223"/>
    </location>
    <ligand>
        <name>substrate</name>
    </ligand>
</feature>
<evidence type="ECO:0000313" key="11">
    <source>
        <dbReference type="EMBL" id="CUM79594.1"/>
    </source>
</evidence>
<comment type="pathway">
    <text evidence="1 9">Amino-acid biosynthesis; L-lysine biosynthesis via DAP pathway; DL-2,6-diaminopimelate from LL-2,6-diaminopimelate: step 1/1.</text>
</comment>
<keyword evidence="5 9" id="KW-0028">Amino-acid biosynthesis</keyword>
<dbReference type="Proteomes" id="UP000095598">
    <property type="component" value="Unassembled WGS sequence"/>
</dbReference>
<keyword evidence="4 9" id="KW-0963">Cytoplasm</keyword>
<comment type="subunit">
    <text evidence="9">Homodimer.</text>
</comment>
<dbReference type="EC" id="5.1.1.7" evidence="3 9"/>
<dbReference type="FunFam" id="3.10.310.10:FF:000001">
    <property type="entry name" value="Diaminopimelate epimerase"/>
    <property type="match status" value="1"/>
</dbReference>
<organism evidence="11 14">
    <name type="scientific">Anaerostipes hadrus</name>
    <dbReference type="NCBI Taxonomy" id="649756"/>
    <lineage>
        <taxon>Bacteria</taxon>
        <taxon>Bacillati</taxon>
        <taxon>Bacillota</taxon>
        <taxon>Clostridia</taxon>
        <taxon>Lachnospirales</taxon>
        <taxon>Lachnospiraceae</taxon>
        <taxon>Anaerostipes</taxon>
    </lineage>
</organism>
<dbReference type="Pfam" id="PF01678">
    <property type="entry name" value="DAP_epimerase"/>
    <property type="match status" value="2"/>
</dbReference>
<feature type="site" description="Could be important to modulate the pK values of the two catalytic cysteine residues" evidence="9">
    <location>
        <position position="212"/>
    </location>
</feature>
<keyword evidence="7 9" id="KW-0413">Isomerase</keyword>
<comment type="similarity">
    <text evidence="2 9">Belongs to the diaminopimelate epimerase family.</text>
</comment>
<evidence type="ECO:0000313" key="14">
    <source>
        <dbReference type="Proteomes" id="UP000095598"/>
    </source>
</evidence>
<evidence type="ECO:0000256" key="3">
    <source>
        <dbReference type="ARBA" id="ARBA00013080"/>
    </source>
</evidence>
<dbReference type="PANTHER" id="PTHR31689">
    <property type="entry name" value="DIAMINOPIMELATE EPIMERASE, CHLOROPLASTIC"/>
    <property type="match status" value="1"/>
</dbReference>
<dbReference type="RefSeq" id="WP_009202844.1">
    <property type="nucleotide sequence ID" value="NZ_BAABYN010000001.1"/>
</dbReference>
<gene>
    <name evidence="9 11" type="primary">dapF</name>
    <name evidence="11" type="ORF">ERS852425_00661</name>
    <name evidence="12" type="ORF">ERS852571_00809</name>
</gene>
<comment type="catalytic activity">
    <reaction evidence="8 9">
        <text>(2S,6S)-2,6-diaminopimelate = meso-2,6-diaminopimelate</text>
        <dbReference type="Rhea" id="RHEA:15393"/>
        <dbReference type="ChEBI" id="CHEBI:57609"/>
        <dbReference type="ChEBI" id="CHEBI:57791"/>
        <dbReference type="EC" id="5.1.1.7"/>
    </reaction>
</comment>
<accession>A0A173RNG4</accession>
<proteinExistence type="inferred from homology"/>
<dbReference type="UniPathway" id="UPA00034">
    <property type="reaction ID" value="UER00025"/>
</dbReference>
<evidence type="ECO:0000256" key="8">
    <source>
        <dbReference type="ARBA" id="ARBA00051712"/>
    </source>
</evidence>
<feature type="active site" evidence="10">
    <location>
        <position position="71"/>
    </location>
</feature>
<sequence length="283" mass="31150">MKFTKMHGCGNDYVYVNCLEEKINNPNKVAKFISDRHFGIGSDGMICICPSDKADFRMAMYNSDGSEGAMCGNGVRCIAKYVYDYGLTDKTTITIETKGGIKELDLTVEDGKVTWVKVDMEAPITKASQIPAIYDDLDEVIDQPVIVDGKEYNITCISMGNPHGVVFVDSVADIDIEKIGPKFENHPMFPDRVNTEFIELVDDKTIKMRVWERGAGETLACGTGACASAYASYLNKKTGKKVLVHLLGGDLQIEYDDKKNTIFMTGPATTVFDGEIDLTGIDD</sequence>
<dbReference type="PROSITE" id="PS01326">
    <property type="entry name" value="DAP_EPIMERASE"/>
    <property type="match status" value="1"/>
</dbReference>
<feature type="binding site" evidence="9">
    <location>
        <position position="194"/>
    </location>
    <ligand>
        <name>substrate</name>
    </ligand>
</feature>
<evidence type="ECO:0000256" key="1">
    <source>
        <dbReference type="ARBA" id="ARBA00005196"/>
    </source>
</evidence>
<feature type="binding site" evidence="9">
    <location>
        <begin position="72"/>
        <end position="73"/>
    </location>
    <ligand>
        <name>substrate</name>
    </ligand>
</feature>
<dbReference type="InterPro" id="IPR018510">
    <property type="entry name" value="DAP_epimerase_AS"/>
</dbReference>
<dbReference type="Gene3D" id="3.10.310.10">
    <property type="entry name" value="Diaminopimelate Epimerase, Chain A, domain 1"/>
    <property type="match status" value="2"/>
</dbReference>
<dbReference type="HAMAP" id="MF_00197">
    <property type="entry name" value="DAP_epimerase"/>
    <property type="match status" value="1"/>
</dbReference>
<feature type="binding site" evidence="9">
    <location>
        <position position="62"/>
    </location>
    <ligand>
        <name>substrate</name>
    </ligand>
</feature>
<reference evidence="13 14" key="1">
    <citation type="submission" date="2015-09" db="EMBL/GenBank/DDBJ databases">
        <authorList>
            <consortium name="Pathogen Informatics"/>
        </authorList>
    </citation>
    <scope>NUCLEOTIDE SEQUENCE [LARGE SCALE GENOMIC DNA]</scope>
    <source>
        <strain evidence="11 14">2789STDY5608868</strain>
        <strain evidence="12 13">2789STDY5834959</strain>
    </source>
</reference>
<dbReference type="GO" id="GO:0009089">
    <property type="term" value="P:lysine biosynthetic process via diaminopimelate"/>
    <property type="evidence" value="ECO:0007669"/>
    <property type="project" value="UniProtKB-UniRule"/>
</dbReference>
<dbReference type="GO" id="GO:0005829">
    <property type="term" value="C:cytosol"/>
    <property type="evidence" value="ECO:0007669"/>
    <property type="project" value="TreeGrafter"/>
</dbReference>
<evidence type="ECO:0000256" key="4">
    <source>
        <dbReference type="ARBA" id="ARBA00022490"/>
    </source>
</evidence>
<comment type="subcellular location">
    <subcellularLocation>
        <location evidence="9">Cytoplasm</location>
    </subcellularLocation>
</comment>
<dbReference type="NCBIfam" id="TIGR00652">
    <property type="entry name" value="DapF"/>
    <property type="match status" value="1"/>
</dbReference>
<evidence type="ECO:0000256" key="9">
    <source>
        <dbReference type="HAMAP-Rule" id="MF_00197"/>
    </source>
</evidence>
<evidence type="ECO:0000256" key="6">
    <source>
        <dbReference type="ARBA" id="ARBA00023154"/>
    </source>
</evidence>